<comment type="function">
    <text evidence="9">Probably participates in protein translocation into and across both the cytoplasmic and thylakoid membranes in cyanobacterial cells.</text>
</comment>
<dbReference type="InterPro" id="IPR055344">
    <property type="entry name" value="SecD_SecF_C_bact"/>
</dbReference>
<dbReference type="GO" id="GO:0065002">
    <property type="term" value="P:intracellular protein transmembrane transport"/>
    <property type="evidence" value="ECO:0007669"/>
    <property type="project" value="UniProtKB-UniRule"/>
</dbReference>
<dbReference type="NCBIfam" id="TIGR01129">
    <property type="entry name" value="secD"/>
    <property type="match status" value="1"/>
</dbReference>
<comment type="similarity">
    <text evidence="9">Belongs to the SecD/SecF family. SecD subfamily.</text>
</comment>
<dbReference type="InterPro" id="IPR022646">
    <property type="entry name" value="SecD/SecF_CS"/>
</dbReference>
<dbReference type="PANTHER" id="PTHR30081:SF1">
    <property type="entry name" value="PROTEIN TRANSLOCASE SUBUNIT SECD"/>
    <property type="match status" value="1"/>
</dbReference>
<keyword evidence="6 9" id="KW-1133">Transmembrane helix</keyword>
<keyword evidence="4 9" id="KW-0812">Transmembrane</keyword>
<evidence type="ECO:0000256" key="7">
    <source>
        <dbReference type="ARBA" id="ARBA00023010"/>
    </source>
</evidence>
<feature type="domain" description="Protein translocase subunit SecDF P1" evidence="12">
    <location>
        <begin position="59"/>
        <end position="117"/>
    </location>
</feature>
<dbReference type="Gene3D" id="3.30.1360.200">
    <property type="match status" value="1"/>
</dbReference>
<evidence type="ECO:0000259" key="12">
    <source>
        <dbReference type="Pfam" id="PF21760"/>
    </source>
</evidence>
<feature type="region of interest" description="Disordered" evidence="10">
    <location>
        <begin position="482"/>
        <end position="505"/>
    </location>
</feature>
<dbReference type="Pfam" id="PF07549">
    <property type="entry name" value="Sec_GG"/>
    <property type="match status" value="1"/>
</dbReference>
<evidence type="ECO:0000313" key="14">
    <source>
        <dbReference type="EMBL" id="MEE3717802.1"/>
    </source>
</evidence>
<dbReference type="PRINTS" id="PR00702">
    <property type="entry name" value="ACRIFLAVINRP"/>
</dbReference>
<dbReference type="InterPro" id="IPR048631">
    <property type="entry name" value="SecD_1st"/>
</dbReference>
<dbReference type="HAMAP" id="MF_01463_B">
    <property type="entry name" value="SecD_B"/>
    <property type="match status" value="1"/>
</dbReference>
<keyword evidence="2 9" id="KW-0813">Transport</keyword>
<evidence type="ECO:0000256" key="9">
    <source>
        <dbReference type="HAMAP-Rule" id="MF_01463"/>
    </source>
</evidence>
<proteinExistence type="inferred from homology"/>
<accession>A0AAW9PT72</accession>
<reference evidence="14" key="1">
    <citation type="submission" date="2024-01" db="EMBL/GenBank/DDBJ databases">
        <title>Bank of Algae and Cyanobacteria of the Azores (BACA) strain genomes.</title>
        <authorList>
            <person name="Luz R."/>
            <person name="Cordeiro R."/>
            <person name="Fonseca A."/>
            <person name="Goncalves V."/>
        </authorList>
    </citation>
    <scope>NUCLEOTIDE SEQUENCE</scope>
    <source>
        <strain evidence="14">BACA0141</strain>
    </source>
</reference>
<dbReference type="NCBIfam" id="TIGR00916">
    <property type="entry name" value="2A0604s01"/>
    <property type="match status" value="1"/>
</dbReference>
<protein>
    <recommendedName>
        <fullName evidence="9">Protein translocase subunit SecD</fullName>
    </recommendedName>
</protein>
<dbReference type="AlphaFoldDB" id="A0AAW9PT72"/>
<feature type="transmembrane region" description="Helical" evidence="9">
    <location>
        <begin position="323"/>
        <end position="342"/>
    </location>
</feature>
<feature type="transmembrane region" description="Helical" evidence="9">
    <location>
        <begin position="390"/>
        <end position="411"/>
    </location>
</feature>
<dbReference type="InterPro" id="IPR022813">
    <property type="entry name" value="SecD/SecF_arch_bac"/>
</dbReference>
<dbReference type="Pfam" id="PF02355">
    <property type="entry name" value="SecD_SecF_C"/>
    <property type="match status" value="1"/>
</dbReference>
<dbReference type="GO" id="GO:0043952">
    <property type="term" value="P:protein transport by the Sec complex"/>
    <property type="evidence" value="ECO:0007669"/>
    <property type="project" value="UniProtKB-UniRule"/>
</dbReference>
<evidence type="ECO:0000256" key="6">
    <source>
        <dbReference type="ARBA" id="ARBA00022989"/>
    </source>
</evidence>
<comment type="function">
    <text evidence="9">Part of the Sec protein translocase complex. Interacts with the SecYEG preprotein conducting channel. SecDF uses the proton motive force (PMF) to complete protein translocation after the ATP-dependent function of SecA.</text>
</comment>
<dbReference type="FunFam" id="1.20.1640.10:FF:000004">
    <property type="entry name" value="Protein translocase subunit SecD"/>
    <property type="match status" value="1"/>
</dbReference>
<dbReference type="GO" id="GO:0015450">
    <property type="term" value="F:protein-transporting ATPase activity"/>
    <property type="evidence" value="ECO:0007669"/>
    <property type="project" value="InterPro"/>
</dbReference>
<comment type="subunit">
    <text evidence="9">Forms a complex with SecF. Part of the essential Sec protein translocation apparatus which comprises SecA, SecYEG and auxiliary proteins SecDF. Other proteins may also be involved.</text>
</comment>
<evidence type="ECO:0000256" key="5">
    <source>
        <dbReference type="ARBA" id="ARBA00022927"/>
    </source>
</evidence>
<keyword evidence="15" id="KW-1185">Reference proteome</keyword>
<dbReference type="PANTHER" id="PTHR30081">
    <property type="entry name" value="PROTEIN-EXPORT MEMBRANE PROTEIN SEC"/>
    <property type="match status" value="1"/>
</dbReference>
<evidence type="ECO:0000256" key="2">
    <source>
        <dbReference type="ARBA" id="ARBA00022448"/>
    </source>
</evidence>
<dbReference type="SUPFAM" id="SSF82866">
    <property type="entry name" value="Multidrug efflux transporter AcrB transmembrane domain"/>
    <property type="match status" value="1"/>
</dbReference>
<evidence type="ECO:0000256" key="3">
    <source>
        <dbReference type="ARBA" id="ARBA00022475"/>
    </source>
</evidence>
<feature type="transmembrane region" description="Helical" evidence="9">
    <location>
        <begin position="423"/>
        <end position="446"/>
    </location>
</feature>
<keyword evidence="5 9" id="KW-0653">Protein transport</keyword>
<evidence type="ECO:0000256" key="8">
    <source>
        <dbReference type="ARBA" id="ARBA00023136"/>
    </source>
</evidence>
<sequence length="505" mass="53389">MGKQSRLLALVLALVIGAIYWIGSHPPKLGLDLRGGAQLTLQAEPKPEEGIPKITPRIMEAAKYVVEQRINGLGVAEATIVVSGETQLSVQLPGVDNPAQAERVLGKTAQLDFRKQRQGTEGQFRAELTVQKDLQIKQQYLKASADQAEIAENEAAIKRNKEAIRGLFDRTGLTGQYLKDAGAVTGQSQGAWDVALTFDDKGGDLFAKTTGELGGTGRSLGIFLDDELISYPSVGVEFQGKGITGNHAVITGSKNLEGATELALQLRAGALPVPVKLVENRTVGATLGADSVQSSIYAGVAGLVLVLVFMVAYYKLLGVVADVALLVYAVITYAAFSVLGVVLTLPGIAGFILSIGIAVDANVLIFERIREELRSGRSLYKSVEAGFNRAWASILDGHVTTIISCVALFWLGSGLVKGFAVTLGLGVAVSLFTAVTCSRSLLLTVITYPNLRKPSFYGVRAIGKPNNYGVSSAQAEITVPSEAVENDAADESDRSANDKTKGATL</sequence>
<evidence type="ECO:0000259" key="11">
    <source>
        <dbReference type="Pfam" id="PF02355"/>
    </source>
</evidence>
<keyword evidence="7 9" id="KW-0811">Translocation</keyword>
<dbReference type="Gene3D" id="1.20.1640.10">
    <property type="entry name" value="Multidrug efflux transporter AcrB transmembrane domain"/>
    <property type="match status" value="1"/>
</dbReference>
<feature type="transmembrane region" description="Helical" evidence="9">
    <location>
        <begin position="296"/>
        <end position="316"/>
    </location>
</feature>
<gene>
    <name evidence="9 14" type="primary">secD</name>
    <name evidence="14" type="ORF">V2H45_13755</name>
</gene>
<evidence type="ECO:0000313" key="15">
    <source>
        <dbReference type="Proteomes" id="UP001333818"/>
    </source>
</evidence>
<comment type="caution">
    <text evidence="14">The sequence shown here is derived from an EMBL/GenBank/DDBJ whole genome shotgun (WGS) entry which is preliminary data.</text>
</comment>
<evidence type="ECO:0000259" key="13">
    <source>
        <dbReference type="Pfam" id="PF22599"/>
    </source>
</evidence>
<comment type="subcellular location">
    <subcellularLocation>
        <location evidence="1 9">Cell membrane</location>
        <topology evidence="1 9">Multi-pass membrane protein</topology>
    </subcellularLocation>
</comment>
<feature type="transmembrane region" description="Helical" evidence="9">
    <location>
        <begin position="7"/>
        <end position="23"/>
    </location>
</feature>
<dbReference type="GO" id="GO:0006605">
    <property type="term" value="P:protein targeting"/>
    <property type="evidence" value="ECO:0007669"/>
    <property type="project" value="UniProtKB-UniRule"/>
</dbReference>
<dbReference type="InterPro" id="IPR001036">
    <property type="entry name" value="Acrflvin-R"/>
</dbReference>
<dbReference type="InterPro" id="IPR005791">
    <property type="entry name" value="SecD"/>
</dbReference>
<dbReference type="InterPro" id="IPR054384">
    <property type="entry name" value="SecDF_P1_head"/>
</dbReference>
<dbReference type="InterPro" id="IPR048634">
    <property type="entry name" value="SecD_SecF_C"/>
</dbReference>
<evidence type="ECO:0000256" key="1">
    <source>
        <dbReference type="ARBA" id="ARBA00004651"/>
    </source>
</evidence>
<dbReference type="GO" id="GO:0005886">
    <property type="term" value="C:plasma membrane"/>
    <property type="evidence" value="ECO:0007669"/>
    <property type="project" value="UniProtKB-SubCell"/>
</dbReference>
<organism evidence="14 15">
    <name type="scientific">Tumidithrix elongata BACA0141</name>
    <dbReference type="NCBI Taxonomy" id="2716417"/>
    <lineage>
        <taxon>Bacteria</taxon>
        <taxon>Bacillati</taxon>
        <taxon>Cyanobacteriota</taxon>
        <taxon>Cyanophyceae</taxon>
        <taxon>Pseudanabaenales</taxon>
        <taxon>Pseudanabaenaceae</taxon>
        <taxon>Tumidithrix</taxon>
        <taxon>Tumidithrix elongata</taxon>
    </lineage>
</organism>
<dbReference type="Pfam" id="PF21760">
    <property type="entry name" value="SecD_1st"/>
    <property type="match status" value="1"/>
</dbReference>
<dbReference type="Pfam" id="PF22599">
    <property type="entry name" value="SecDF_P1_head"/>
    <property type="match status" value="1"/>
</dbReference>
<keyword evidence="8 9" id="KW-0472">Membrane</keyword>
<dbReference type="RefSeq" id="WP_330484233.1">
    <property type="nucleotide sequence ID" value="NZ_JAZBJZ010000053.1"/>
</dbReference>
<dbReference type="Proteomes" id="UP001333818">
    <property type="component" value="Unassembled WGS sequence"/>
</dbReference>
<keyword evidence="3 9" id="KW-1003">Cell membrane</keyword>
<name>A0AAW9PT72_9CYAN</name>
<feature type="domain" description="SecDF P1 head subdomain" evidence="13">
    <location>
        <begin position="169"/>
        <end position="273"/>
    </location>
</feature>
<feature type="domain" description="Protein export membrane protein SecD/SecF C-terminal" evidence="11">
    <location>
        <begin position="277"/>
        <end position="445"/>
    </location>
</feature>
<feature type="compositionally biased region" description="Basic and acidic residues" evidence="10">
    <location>
        <begin position="491"/>
        <end position="505"/>
    </location>
</feature>
<dbReference type="EMBL" id="JAZBJZ010000053">
    <property type="protein sequence ID" value="MEE3717802.1"/>
    <property type="molecule type" value="Genomic_DNA"/>
</dbReference>
<dbReference type="Gene3D" id="3.30.70.3400">
    <property type="match status" value="1"/>
</dbReference>
<evidence type="ECO:0000256" key="10">
    <source>
        <dbReference type="SAM" id="MobiDB-lite"/>
    </source>
</evidence>
<feature type="transmembrane region" description="Helical" evidence="9">
    <location>
        <begin position="348"/>
        <end position="369"/>
    </location>
</feature>
<evidence type="ECO:0000256" key="4">
    <source>
        <dbReference type="ARBA" id="ARBA00022692"/>
    </source>
</evidence>